<evidence type="ECO:0008006" key="7">
    <source>
        <dbReference type="Google" id="ProtNLM"/>
    </source>
</evidence>
<protein>
    <recommendedName>
        <fullName evidence="7">O-fucosyltransferase family protein</fullName>
    </recommendedName>
</protein>
<evidence type="ECO:0000313" key="5">
    <source>
        <dbReference type="EMBL" id="KAF9476370.1"/>
    </source>
</evidence>
<dbReference type="GO" id="GO:0006004">
    <property type="term" value="P:fucose metabolic process"/>
    <property type="evidence" value="ECO:0007669"/>
    <property type="project" value="UniProtKB-KW"/>
</dbReference>
<keyword evidence="4" id="KW-0472">Membrane</keyword>
<dbReference type="InterPro" id="IPR019378">
    <property type="entry name" value="GDP-Fuc_O-FucTrfase"/>
</dbReference>
<comment type="caution">
    <text evidence="5">The sequence shown here is derived from an EMBL/GenBank/DDBJ whole genome shotgun (WGS) entry which is preliminary data.</text>
</comment>
<gene>
    <name evidence="5" type="ORF">BDN70DRAFT_863382</name>
</gene>
<dbReference type="PANTHER" id="PTHR36050:SF1">
    <property type="entry name" value="O-FUCOSYLTRANSFERASE 30"/>
    <property type="match status" value="1"/>
</dbReference>
<evidence type="ECO:0000313" key="6">
    <source>
        <dbReference type="Proteomes" id="UP000807469"/>
    </source>
</evidence>
<proteinExistence type="predicted"/>
<keyword evidence="4" id="KW-0812">Transmembrane</keyword>
<dbReference type="Gene3D" id="3.40.50.11350">
    <property type="match status" value="1"/>
</dbReference>
<sequence>MTSLTKSFQYASSDVGASPGVSLERGNYRMRAPNIRPLPAPFKGHAIPVRRSTQRRRNRRLAFLIMLLAASCLSCFGYAYYLFSTRWAARPITSLKFPTDSIAQATGSELLLDRTQKYLSYLPHSGFHNQRIAFENALLLAYALRRTLLVPPIRLSSKPIRYIEYDTLSRYHEISDKKGLKHCPQIPKFISRPSECLHYFESSFIPWTLLVNLSTVTAHQALYHLPNMSRSWIHANFDIGSNDFHTLRDISAYQFRFVDDVNDPSPRGKYEIDVSFDQLNAIPEKLLQIGTLFGTGRLHLRNSGNLAYQAAIRQSMMFTNEMFSQAANSIARVLQPSYLAVHIRAGDGLFQSIGEHTVNSTWWKILHDVLALSIPDICKLELSFGTQASSSCILGRAGSDSSTPTPIGSPKTLFSVPSPLETDCMGNRYLKQQYHQLNVPLYVATDLSTPRTHPLLNIFRQTFPCIFFLEDFKSELAPLKQVTSPYDAVQLYNFILPYVDALVAGNALKVVGTEGSTFSKFIEDILWASKFYQGDASR</sequence>
<dbReference type="Proteomes" id="UP000807469">
    <property type="component" value="Unassembled WGS sequence"/>
</dbReference>
<keyword evidence="3" id="KW-0119">Carbohydrate metabolism</keyword>
<evidence type="ECO:0000256" key="4">
    <source>
        <dbReference type="SAM" id="Phobius"/>
    </source>
</evidence>
<name>A0A9P5YX93_9AGAR</name>
<keyword evidence="2" id="KW-0294">Fucose metabolism</keyword>
<evidence type="ECO:0000256" key="2">
    <source>
        <dbReference type="ARBA" id="ARBA00023253"/>
    </source>
</evidence>
<dbReference type="Pfam" id="PF10250">
    <property type="entry name" value="O-FucT"/>
    <property type="match status" value="1"/>
</dbReference>
<dbReference type="AlphaFoldDB" id="A0A9P5YX93"/>
<feature type="transmembrane region" description="Helical" evidence="4">
    <location>
        <begin position="61"/>
        <end position="83"/>
    </location>
</feature>
<organism evidence="5 6">
    <name type="scientific">Pholiota conissans</name>
    <dbReference type="NCBI Taxonomy" id="109636"/>
    <lineage>
        <taxon>Eukaryota</taxon>
        <taxon>Fungi</taxon>
        <taxon>Dikarya</taxon>
        <taxon>Basidiomycota</taxon>
        <taxon>Agaricomycotina</taxon>
        <taxon>Agaricomycetes</taxon>
        <taxon>Agaricomycetidae</taxon>
        <taxon>Agaricales</taxon>
        <taxon>Agaricineae</taxon>
        <taxon>Strophariaceae</taxon>
        <taxon>Pholiota</taxon>
    </lineage>
</organism>
<dbReference type="GO" id="GO:0016740">
    <property type="term" value="F:transferase activity"/>
    <property type="evidence" value="ECO:0007669"/>
    <property type="project" value="UniProtKB-KW"/>
</dbReference>
<evidence type="ECO:0000256" key="1">
    <source>
        <dbReference type="ARBA" id="ARBA00022679"/>
    </source>
</evidence>
<keyword evidence="6" id="KW-1185">Reference proteome</keyword>
<reference evidence="5" key="1">
    <citation type="submission" date="2020-11" db="EMBL/GenBank/DDBJ databases">
        <authorList>
            <consortium name="DOE Joint Genome Institute"/>
            <person name="Ahrendt S."/>
            <person name="Riley R."/>
            <person name="Andreopoulos W."/>
            <person name="Labutti K."/>
            <person name="Pangilinan J."/>
            <person name="Ruiz-Duenas F.J."/>
            <person name="Barrasa J.M."/>
            <person name="Sanchez-Garcia M."/>
            <person name="Camarero S."/>
            <person name="Miyauchi S."/>
            <person name="Serrano A."/>
            <person name="Linde D."/>
            <person name="Babiker R."/>
            <person name="Drula E."/>
            <person name="Ayuso-Fernandez I."/>
            <person name="Pacheco R."/>
            <person name="Padilla G."/>
            <person name="Ferreira P."/>
            <person name="Barriuso J."/>
            <person name="Kellner H."/>
            <person name="Castanera R."/>
            <person name="Alfaro M."/>
            <person name="Ramirez L."/>
            <person name="Pisabarro A.G."/>
            <person name="Kuo A."/>
            <person name="Tritt A."/>
            <person name="Lipzen A."/>
            <person name="He G."/>
            <person name="Yan M."/>
            <person name="Ng V."/>
            <person name="Cullen D."/>
            <person name="Martin F."/>
            <person name="Rosso M.-N."/>
            <person name="Henrissat B."/>
            <person name="Hibbett D."/>
            <person name="Martinez A.T."/>
            <person name="Grigoriev I.V."/>
        </authorList>
    </citation>
    <scope>NUCLEOTIDE SEQUENCE</scope>
    <source>
        <strain evidence="5">CIRM-BRFM 674</strain>
    </source>
</reference>
<dbReference type="EMBL" id="MU155297">
    <property type="protein sequence ID" value="KAF9476370.1"/>
    <property type="molecule type" value="Genomic_DNA"/>
</dbReference>
<dbReference type="PANTHER" id="PTHR36050">
    <property type="entry name" value="O-FUCOSYLTRANSFERASE 30"/>
    <property type="match status" value="1"/>
</dbReference>
<accession>A0A9P5YX93</accession>
<keyword evidence="4" id="KW-1133">Transmembrane helix</keyword>
<keyword evidence="1" id="KW-0808">Transferase</keyword>
<evidence type="ECO:0000256" key="3">
    <source>
        <dbReference type="ARBA" id="ARBA00023277"/>
    </source>
</evidence>
<dbReference type="OrthoDB" id="1882547at2759"/>